<reference evidence="1" key="1">
    <citation type="submission" date="2009-01" db="EMBL/GenBank/DDBJ databases">
        <title>Complete sequence of Chromosome 1 of Burkholderia cepacia AMMD.</title>
        <authorList>
            <consortium name="US DOE Joint Genome Institute"/>
            <person name="Copeland A."/>
            <person name="Lucas S."/>
            <person name="Lapidus A."/>
            <person name="Barry K."/>
            <person name="Detter J.C."/>
            <person name="Glavina del Rio T."/>
            <person name="Hammon N."/>
            <person name="Israni S."/>
            <person name="Pitluck S."/>
            <person name="Bruce D."/>
            <person name="Chain P."/>
            <person name="Malfatti S."/>
            <person name="Shin M."/>
            <person name="Vergez L."/>
            <person name="Schmutz J."/>
            <person name="Larimer F."/>
            <person name="Land M."/>
            <person name="Hauser L."/>
            <person name="Kyrpides N."/>
            <person name="Kim E."/>
            <person name="Parke J."/>
            <person name="Coenye T."/>
            <person name="Konstantinidis K."/>
            <person name="Ramette A."/>
            <person name="Tiedje J."/>
            <person name="Richardson P."/>
        </authorList>
    </citation>
    <scope>NUCLEOTIDE SEQUENCE [LARGE SCALE GENOMIC DNA]</scope>
    <source>
        <strain evidence="1">AMMD</strain>
    </source>
</reference>
<evidence type="ECO:0000313" key="1">
    <source>
        <dbReference type="EMBL" id="ABI86305.1"/>
    </source>
</evidence>
<name>Q0BHR8_BURCM</name>
<evidence type="ECO:0000313" key="2">
    <source>
        <dbReference type="Proteomes" id="UP000000662"/>
    </source>
</evidence>
<protein>
    <submittedName>
        <fullName evidence="1">Uncharacterized protein</fullName>
    </submittedName>
</protein>
<gene>
    <name evidence="1" type="ordered locus">Bamb_0746</name>
</gene>
<keyword evidence="2" id="KW-1185">Reference proteome</keyword>
<dbReference type="AlphaFoldDB" id="Q0BHR8"/>
<organism evidence="1 2">
    <name type="scientific">Burkholderia ambifaria (strain ATCC BAA-244 / DSM 16087 / CCUG 44356 / LMG 19182 / AMMD)</name>
    <name type="common">Burkholderia cepacia (strain AMMD)</name>
    <dbReference type="NCBI Taxonomy" id="339670"/>
    <lineage>
        <taxon>Bacteria</taxon>
        <taxon>Pseudomonadati</taxon>
        <taxon>Pseudomonadota</taxon>
        <taxon>Betaproteobacteria</taxon>
        <taxon>Burkholderiales</taxon>
        <taxon>Burkholderiaceae</taxon>
        <taxon>Burkholderia</taxon>
        <taxon>Burkholderia cepacia complex</taxon>
    </lineage>
</organism>
<proteinExistence type="predicted"/>
<dbReference type="Proteomes" id="UP000000662">
    <property type="component" value="Chromosome 1"/>
</dbReference>
<dbReference type="KEGG" id="bam:Bamb_0746"/>
<sequence>MRRRRRFFTYFDEDKIDASGVRHDPYFECAWDSRLFHSQSMFCRLGALHKRFAEKGRISCRLRRFAGLRLCIARHRATRCRRHPSTVFGA</sequence>
<accession>Q0BHR8</accession>
<dbReference type="EMBL" id="CP000440">
    <property type="protein sequence ID" value="ABI86305.1"/>
    <property type="molecule type" value="Genomic_DNA"/>
</dbReference>